<evidence type="ECO:0000313" key="2">
    <source>
        <dbReference type="EMBL" id="MBS6940252.1"/>
    </source>
</evidence>
<dbReference type="Proteomes" id="UP000727506">
    <property type="component" value="Unassembled WGS sequence"/>
</dbReference>
<evidence type="ECO:0000313" key="3">
    <source>
        <dbReference type="Proteomes" id="UP000727506"/>
    </source>
</evidence>
<evidence type="ECO:0000256" key="1">
    <source>
        <dbReference type="SAM" id="SignalP"/>
    </source>
</evidence>
<accession>A0A943US69</accession>
<protein>
    <submittedName>
        <fullName evidence="2">Uncharacterized protein</fullName>
    </submittedName>
</protein>
<comment type="caution">
    <text evidence="2">The sequence shown here is derived from an EMBL/GenBank/DDBJ whole genome shotgun (WGS) entry which is preliminary data.</text>
</comment>
<reference evidence="2" key="1">
    <citation type="submission" date="2021-02" db="EMBL/GenBank/DDBJ databases">
        <title>Infant gut strain persistence is associated with maternal origin, phylogeny, and functional potential including surface adhesion and iron acquisition.</title>
        <authorList>
            <person name="Lou Y.C."/>
        </authorList>
    </citation>
    <scope>NUCLEOTIDE SEQUENCE</scope>
    <source>
        <strain evidence="2">L2_039_000G1_dasL2_039_000G1_concoct_11</strain>
    </source>
</reference>
<feature type="chain" id="PRO_5037322973" evidence="1">
    <location>
        <begin position="46"/>
        <end position="173"/>
    </location>
</feature>
<name>A0A943US69_9ACTN</name>
<gene>
    <name evidence="2" type="ORF">KH142_01995</name>
</gene>
<organism evidence="2 3">
    <name type="scientific">Slackia piriformis</name>
    <dbReference type="NCBI Taxonomy" id="626934"/>
    <lineage>
        <taxon>Bacteria</taxon>
        <taxon>Bacillati</taxon>
        <taxon>Actinomycetota</taxon>
        <taxon>Coriobacteriia</taxon>
        <taxon>Eggerthellales</taxon>
        <taxon>Eggerthellaceae</taxon>
        <taxon>Slackia</taxon>
    </lineage>
</organism>
<dbReference type="EMBL" id="JAGZSV010000019">
    <property type="protein sequence ID" value="MBS6940252.1"/>
    <property type="molecule type" value="Genomic_DNA"/>
</dbReference>
<sequence>MKGMEKNDTAKQAHTTRAASRAKAAAIVSAVALTAALAVSTLAFAQEEGRTGPCMRACFAAACQGFSDMGSCGRNACCSLSDCAGFVDADADGTCDNFAGIAYRGAGAGCRFVDADADGVCDNAGDGGTGAGYVDADNDGVCDNAGGRGFGHAGNHGCGRGFDGHGCRGGAAA</sequence>
<proteinExistence type="predicted"/>
<dbReference type="AlphaFoldDB" id="A0A943US69"/>
<feature type="signal peptide" evidence="1">
    <location>
        <begin position="1"/>
        <end position="45"/>
    </location>
</feature>
<keyword evidence="1" id="KW-0732">Signal</keyword>